<dbReference type="Proteomes" id="UP000050502">
    <property type="component" value="Unassembled WGS sequence"/>
</dbReference>
<evidence type="ECO:0000313" key="2">
    <source>
        <dbReference type="EMBL" id="KPL89739.1"/>
    </source>
</evidence>
<dbReference type="InterPro" id="IPR018392">
    <property type="entry name" value="LysM"/>
</dbReference>
<dbReference type="PROSITE" id="PS51782">
    <property type="entry name" value="LYSM"/>
    <property type="match status" value="1"/>
</dbReference>
<dbReference type="CDD" id="cd00118">
    <property type="entry name" value="LysM"/>
    <property type="match status" value="1"/>
</dbReference>
<comment type="caution">
    <text evidence="2">The sequence shown here is derived from an EMBL/GenBank/DDBJ whole genome shotgun (WGS) entry which is preliminary data.</text>
</comment>
<gene>
    <name evidence="2" type="ORF">SE16_00945</name>
</gene>
<evidence type="ECO:0000313" key="3">
    <source>
        <dbReference type="Proteomes" id="UP000050502"/>
    </source>
</evidence>
<dbReference type="AlphaFoldDB" id="A0A0P6YX09"/>
<organism evidence="2 3">
    <name type="scientific">Ardenticatena maritima</name>
    <dbReference type="NCBI Taxonomy" id="872965"/>
    <lineage>
        <taxon>Bacteria</taxon>
        <taxon>Bacillati</taxon>
        <taxon>Chloroflexota</taxon>
        <taxon>Ardenticatenia</taxon>
        <taxon>Ardenticatenales</taxon>
        <taxon>Ardenticatenaceae</taxon>
        <taxon>Ardenticatena</taxon>
    </lineage>
</organism>
<protein>
    <recommendedName>
        <fullName evidence="1">LysM domain-containing protein</fullName>
    </recommendedName>
</protein>
<dbReference type="InterPro" id="IPR036779">
    <property type="entry name" value="LysM_dom_sf"/>
</dbReference>
<dbReference type="Gene3D" id="3.10.350.10">
    <property type="entry name" value="LysM domain"/>
    <property type="match status" value="1"/>
</dbReference>
<reference evidence="2 3" key="1">
    <citation type="submission" date="2015-07" db="EMBL/GenBank/DDBJ databases">
        <title>Whole genome sequence of Ardenticatena maritima DSM 23922.</title>
        <authorList>
            <person name="Hemp J."/>
            <person name="Ward L.M."/>
            <person name="Pace L.A."/>
            <person name="Fischer W.W."/>
        </authorList>
    </citation>
    <scope>NUCLEOTIDE SEQUENCE [LARGE SCALE GENOMIC DNA]</scope>
    <source>
        <strain evidence="2 3">110S</strain>
    </source>
</reference>
<dbReference type="PANTHER" id="PTHR33734:SF22">
    <property type="entry name" value="MEMBRANE-BOUND LYTIC MUREIN TRANSGLYCOSYLASE D"/>
    <property type="match status" value="1"/>
</dbReference>
<dbReference type="Pfam" id="PF01476">
    <property type="entry name" value="LysM"/>
    <property type="match status" value="1"/>
</dbReference>
<sequence length="66" mass="7243">MPPPTPTPRVILYVVQEGDTLLSIAERYGTTVEAIIAANPDLENPDWIQIGQELRIPVASDEETTP</sequence>
<accession>A0A0P6YX09</accession>
<proteinExistence type="predicted"/>
<dbReference type="PANTHER" id="PTHR33734">
    <property type="entry name" value="LYSM DOMAIN-CONTAINING GPI-ANCHORED PROTEIN 2"/>
    <property type="match status" value="1"/>
</dbReference>
<dbReference type="GO" id="GO:0008932">
    <property type="term" value="F:lytic endotransglycosylase activity"/>
    <property type="evidence" value="ECO:0007669"/>
    <property type="project" value="TreeGrafter"/>
</dbReference>
<dbReference type="SUPFAM" id="SSF54106">
    <property type="entry name" value="LysM domain"/>
    <property type="match status" value="1"/>
</dbReference>
<dbReference type="SMART" id="SM00257">
    <property type="entry name" value="LysM"/>
    <property type="match status" value="1"/>
</dbReference>
<name>A0A0P6YX09_9CHLR</name>
<dbReference type="EMBL" id="LGKN01000003">
    <property type="protein sequence ID" value="KPL89739.1"/>
    <property type="molecule type" value="Genomic_DNA"/>
</dbReference>
<evidence type="ECO:0000259" key="1">
    <source>
        <dbReference type="PROSITE" id="PS51782"/>
    </source>
</evidence>
<feature type="domain" description="LysM" evidence="1">
    <location>
        <begin position="11"/>
        <end position="56"/>
    </location>
</feature>